<dbReference type="GO" id="GO:0003676">
    <property type="term" value="F:nucleic acid binding"/>
    <property type="evidence" value="ECO:0007669"/>
    <property type="project" value="InterPro"/>
</dbReference>
<dbReference type="NCBIfam" id="TIGR00614">
    <property type="entry name" value="recQ_fam"/>
    <property type="match status" value="1"/>
</dbReference>
<evidence type="ECO:0000256" key="2">
    <source>
        <dbReference type="ARBA" id="ARBA00022741"/>
    </source>
</evidence>
<evidence type="ECO:0000256" key="4">
    <source>
        <dbReference type="ARBA" id="ARBA00022806"/>
    </source>
</evidence>
<dbReference type="Gene3D" id="1.10.10.10">
    <property type="entry name" value="Winged helix-like DNA-binding domain superfamily/Winged helix DNA-binding domain"/>
    <property type="match status" value="1"/>
</dbReference>
<feature type="domain" description="Helicase ATP-binding" evidence="8">
    <location>
        <begin position="115"/>
        <end position="299"/>
    </location>
</feature>
<dbReference type="SUPFAM" id="SSF52540">
    <property type="entry name" value="P-loop containing nucleoside triphosphate hydrolases"/>
    <property type="match status" value="1"/>
</dbReference>
<feature type="domain" description="Helicase C-terminal" evidence="9">
    <location>
        <begin position="323"/>
        <end position="480"/>
    </location>
</feature>
<dbReference type="InterPro" id="IPR001650">
    <property type="entry name" value="Helicase_C-like"/>
</dbReference>
<dbReference type="Pfam" id="PF16124">
    <property type="entry name" value="RecQ_Zn_bind"/>
    <property type="match status" value="1"/>
</dbReference>
<dbReference type="GO" id="GO:0043138">
    <property type="term" value="F:3'-5' DNA helicase activity"/>
    <property type="evidence" value="ECO:0007669"/>
    <property type="project" value="UniProtKB-EC"/>
</dbReference>
<dbReference type="InterPro" id="IPR014001">
    <property type="entry name" value="Helicase_ATP-bd"/>
</dbReference>
<evidence type="ECO:0000256" key="5">
    <source>
        <dbReference type="ARBA" id="ARBA00022840"/>
    </source>
</evidence>
<dbReference type="PANTHER" id="PTHR13710">
    <property type="entry name" value="DNA HELICASE RECQ FAMILY MEMBER"/>
    <property type="match status" value="1"/>
</dbReference>
<dbReference type="CDD" id="cd18018">
    <property type="entry name" value="DEXHc_RecQ4-like"/>
    <property type="match status" value="1"/>
</dbReference>
<keyword evidence="11" id="KW-1185">Reference proteome</keyword>
<dbReference type="EMBL" id="MCFA01000174">
    <property type="protein sequence ID" value="ORY01114.1"/>
    <property type="molecule type" value="Genomic_DNA"/>
</dbReference>
<evidence type="ECO:0000256" key="7">
    <source>
        <dbReference type="RuleBase" id="RU364117"/>
    </source>
</evidence>
<evidence type="ECO:0000259" key="9">
    <source>
        <dbReference type="PROSITE" id="PS51194"/>
    </source>
</evidence>
<keyword evidence="2 7" id="KW-0547">Nucleotide-binding</keyword>
<dbReference type="Pfam" id="PF00271">
    <property type="entry name" value="Helicase_C"/>
    <property type="match status" value="1"/>
</dbReference>
<dbReference type="AlphaFoldDB" id="A0A1Y1YTG7"/>
<dbReference type="InterPro" id="IPR004589">
    <property type="entry name" value="DNA_helicase_ATP-dep_RecQ"/>
</dbReference>
<dbReference type="InterPro" id="IPR032284">
    <property type="entry name" value="RecQ_Zn-bd"/>
</dbReference>
<accession>A0A1Y1YTG7</accession>
<evidence type="ECO:0000313" key="11">
    <source>
        <dbReference type="Proteomes" id="UP000193144"/>
    </source>
</evidence>
<keyword evidence="7" id="KW-0539">Nucleus</keyword>
<protein>
    <recommendedName>
        <fullName evidence="7">ATP-dependent DNA helicase</fullName>
        <ecNumber evidence="7">5.6.2.4</ecNumber>
    </recommendedName>
</protein>
<dbReference type="STRING" id="1231657.A0A1Y1YTG7"/>
<dbReference type="GO" id="GO:0016887">
    <property type="term" value="F:ATP hydrolysis activity"/>
    <property type="evidence" value="ECO:0007669"/>
    <property type="project" value="RHEA"/>
</dbReference>
<dbReference type="GO" id="GO:0000724">
    <property type="term" value="P:double-strand break repair via homologous recombination"/>
    <property type="evidence" value="ECO:0007669"/>
    <property type="project" value="TreeGrafter"/>
</dbReference>
<keyword evidence="4 7" id="KW-0347">Helicase</keyword>
<comment type="subcellular location">
    <subcellularLocation>
        <location evidence="7">Nucleus</location>
    </subcellularLocation>
</comment>
<gene>
    <name evidence="10" type="ORF">BCR34DRAFT_618438</name>
</gene>
<dbReference type="Gene3D" id="3.40.50.300">
    <property type="entry name" value="P-loop containing nucleotide triphosphate hydrolases"/>
    <property type="match status" value="2"/>
</dbReference>
<evidence type="ECO:0000256" key="6">
    <source>
        <dbReference type="ARBA" id="ARBA00034617"/>
    </source>
</evidence>
<sequence>MSLNSDFDLPSSEEAALAAQFLQQEATMENTNAAQNLQIKTLEDKLAHYERIISKCNACKAALNPSKPLKRKHGSVDLTLNKKLKPSSRSVALARKVLKENFQLEAFRLQQEAAISRLLDGQSAVVVFPTGGGKSLCYQVPAVAFAELDQLCQSQRSEGPGITIVVSPLIALMKDQVDALLKRRILATAMNSSQTREQHLQVAKDLEAGKLKLLYCAPERLNNEGFVESMRHVKGGVRLVAVDEAHCVSEWGHSFRPEYLKVARFVKEIKAERVVCLTATATTKVAQDILSNFGIPDEGLFRTAMYRPNLRLLAEATPNKQESYEKLFKFLQDHPGPAVVYVTIQKQSEELASTLTRKRFKAKAFHAGMETQKKTELQDEFMKVDDLIIVATIAFGMGIDKPNIRTIVHFNIPQSVEEYSQQIGRAGRDGKPSTCLFFLCPEDFYLRNVFTYGDLPARASVREFLKSIFDPFKLTVDQSGSGKSFRTSHYTQTKEFDIKMSPLAILYAELELQFGLIRATTPIYSTYQYEVSDHRRWHGDNSAAANIINKSAKPGKKWYTLDLDVASLQGGIVRADLIRKLNQWNDSGIVVMKASGVQNVYKVLKELPTTDAQIDDITRKLYTQMLDREKQALERTKQVVGLVTEKQCFSRALAAYFGDGSDGLSEECGHCTWCETHVQVQLPNVKPAPPNPGSVDAIMKACPIRDDPRLLARIGFGITSPRIMALGLKKSGVWESMNVCDFPTLVGAFATRCKVDPY</sequence>
<dbReference type="GO" id="GO:0009378">
    <property type="term" value="F:four-way junction helicase activity"/>
    <property type="evidence" value="ECO:0007669"/>
    <property type="project" value="TreeGrafter"/>
</dbReference>
<dbReference type="PANTHER" id="PTHR13710:SF120">
    <property type="entry name" value="BIFUNCTIONAL 3'-5' EXONUCLEASE_ATP-DEPENDENT HELICASE WRN"/>
    <property type="match status" value="1"/>
</dbReference>
<evidence type="ECO:0000259" key="8">
    <source>
        <dbReference type="PROSITE" id="PS51192"/>
    </source>
</evidence>
<dbReference type="SMART" id="SM00487">
    <property type="entry name" value="DEXDc"/>
    <property type="match status" value="1"/>
</dbReference>
<dbReference type="InterPro" id="IPR027417">
    <property type="entry name" value="P-loop_NTPase"/>
</dbReference>
<keyword evidence="5 7" id="KW-0067">ATP-binding</keyword>
<dbReference type="InterPro" id="IPR011545">
    <property type="entry name" value="DEAD/DEAH_box_helicase_dom"/>
</dbReference>
<evidence type="ECO:0000313" key="10">
    <source>
        <dbReference type="EMBL" id="ORY01114.1"/>
    </source>
</evidence>
<comment type="catalytic activity">
    <reaction evidence="6 7">
        <text>Couples ATP hydrolysis with the unwinding of duplex DNA by translocating in the 3'-5' direction.</text>
        <dbReference type="EC" id="5.6.2.4"/>
    </reaction>
</comment>
<dbReference type="PROSITE" id="PS51194">
    <property type="entry name" value="HELICASE_CTER"/>
    <property type="match status" value="1"/>
</dbReference>
<evidence type="ECO:0000256" key="1">
    <source>
        <dbReference type="ARBA" id="ARBA00005446"/>
    </source>
</evidence>
<dbReference type="GO" id="GO:0005634">
    <property type="term" value="C:nucleus"/>
    <property type="evidence" value="ECO:0007669"/>
    <property type="project" value="UniProtKB-SubCell"/>
</dbReference>
<dbReference type="EC" id="5.6.2.4" evidence="7"/>
<comment type="similarity">
    <text evidence="1 7">Belongs to the helicase family. RecQ subfamily.</text>
</comment>
<keyword evidence="3 7" id="KW-0378">Hydrolase</keyword>
<dbReference type="InterPro" id="IPR036388">
    <property type="entry name" value="WH-like_DNA-bd_sf"/>
</dbReference>
<dbReference type="GO" id="GO:0005524">
    <property type="term" value="F:ATP binding"/>
    <property type="evidence" value="ECO:0007669"/>
    <property type="project" value="UniProtKB-KW"/>
</dbReference>
<evidence type="ECO:0000256" key="3">
    <source>
        <dbReference type="ARBA" id="ARBA00022801"/>
    </source>
</evidence>
<dbReference type="SMART" id="SM00490">
    <property type="entry name" value="HELICc"/>
    <property type="match status" value="1"/>
</dbReference>
<reference evidence="10 11" key="1">
    <citation type="submission" date="2016-07" db="EMBL/GenBank/DDBJ databases">
        <title>Pervasive Adenine N6-methylation of Active Genes in Fungi.</title>
        <authorList>
            <consortium name="DOE Joint Genome Institute"/>
            <person name="Mondo S.J."/>
            <person name="Dannebaum R.O."/>
            <person name="Kuo R.C."/>
            <person name="Labutti K."/>
            <person name="Haridas S."/>
            <person name="Kuo A."/>
            <person name="Salamov A."/>
            <person name="Ahrendt S.R."/>
            <person name="Lipzen A."/>
            <person name="Sullivan W."/>
            <person name="Andreopoulos W.B."/>
            <person name="Clum A."/>
            <person name="Lindquist E."/>
            <person name="Daum C."/>
            <person name="Ramamoorthy G.K."/>
            <person name="Gryganskyi A."/>
            <person name="Culley D."/>
            <person name="Magnuson J.K."/>
            <person name="James T.Y."/>
            <person name="O'Malley M.A."/>
            <person name="Stajich J.E."/>
            <person name="Spatafora J.W."/>
            <person name="Visel A."/>
            <person name="Grigoriev I.V."/>
        </authorList>
    </citation>
    <scope>NUCLEOTIDE SEQUENCE [LARGE SCALE GENOMIC DNA]</scope>
    <source>
        <strain evidence="10 11">CBS 115471</strain>
    </source>
</reference>
<dbReference type="PROSITE" id="PS51192">
    <property type="entry name" value="HELICASE_ATP_BIND_1"/>
    <property type="match status" value="1"/>
</dbReference>
<proteinExistence type="inferred from homology"/>
<dbReference type="GO" id="GO:0005737">
    <property type="term" value="C:cytoplasm"/>
    <property type="evidence" value="ECO:0007669"/>
    <property type="project" value="TreeGrafter"/>
</dbReference>
<organism evidence="10 11">
    <name type="scientific">Clohesyomyces aquaticus</name>
    <dbReference type="NCBI Taxonomy" id="1231657"/>
    <lineage>
        <taxon>Eukaryota</taxon>
        <taxon>Fungi</taxon>
        <taxon>Dikarya</taxon>
        <taxon>Ascomycota</taxon>
        <taxon>Pezizomycotina</taxon>
        <taxon>Dothideomycetes</taxon>
        <taxon>Pleosporomycetidae</taxon>
        <taxon>Pleosporales</taxon>
        <taxon>Lindgomycetaceae</taxon>
        <taxon>Clohesyomyces</taxon>
    </lineage>
</organism>
<dbReference type="Proteomes" id="UP000193144">
    <property type="component" value="Unassembled WGS sequence"/>
</dbReference>
<dbReference type="GO" id="GO:0005694">
    <property type="term" value="C:chromosome"/>
    <property type="evidence" value="ECO:0007669"/>
    <property type="project" value="TreeGrafter"/>
</dbReference>
<dbReference type="Pfam" id="PF00270">
    <property type="entry name" value="DEAD"/>
    <property type="match status" value="1"/>
</dbReference>
<dbReference type="OrthoDB" id="10261556at2759"/>
<comment type="catalytic activity">
    <reaction evidence="7">
        <text>ATP + H2O = ADP + phosphate + H(+)</text>
        <dbReference type="Rhea" id="RHEA:13065"/>
        <dbReference type="ChEBI" id="CHEBI:15377"/>
        <dbReference type="ChEBI" id="CHEBI:15378"/>
        <dbReference type="ChEBI" id="CHEBI:30616"/>
        <dbReference type="ChEBI" id="CHEBI:43474"/>
        <dbReference type="ChEBI" id="CHEBI:456216"/>
    </reaction>
</comment>
<comment type="caution">
    <text evidence="10">The sequence shown here is derived from an EMBL/GenBank/DDBJ whole genome shotgun (WGS) entry which is preliminary data.</text>
</comment>
<name>A0A1Y1YTG7_9PLEO</name>